<dbReference type="OrthoDB" id="513245at2759"/>
<feature type="compositionally biased region" description="Low complexity" evidence="1">
    <location>
        <begin position="200"/>
        <end position="212"/>
    </location>
</feature>
<evidence type="ECO:0000313" key="3">
    <source>
        <dbReference type="EMBL" id="KAI3437862.1"/>
    </source>
</evidence>
<dbReference type="AlphaFoldDB" id="A0A9D4TXZ4"/>
<proteinExistence type="predicted"/>
<keyword evidence="2" id="KW-0472">Membrane</keyword>
<protein>
    <submittedName>
        <fullName evidence="3">Uncharacterized protein</fullName>
    </submittedName>
</protein>
<name>A0A9D4TXZ4_CHLVU</name>
<keyword evidence="4" id="KW-1185">Reference proteome</keyword>
<organism evidence="3 4">
    <name type="scientific">Chlorella vulgaris</name>
    <name type="common">Green alga</name>
    <dbReference type="NCBI Taxonomy" id="3077"/>
    <lineage>
        <taxon>Eukaryota</taxon>
        <taxon>Viridiplantae</taxon>
        <taxon>Chlorophyta</taxon>
        <taxon>core chlorophytes</taxon>
        <taxon>Trebouxiophyceae</taxon>
        <taxon>Chlorellales</taxon>
        <taxon>Chlorellaceae</taxon>
        <taxon>Chlorella clade</taxon>
        <taxon>Chlorella</taxon>
    </lineage>
</organism>
<keyword evidence="2" id="KW-1133">Transmembrane helix</keyword>
<keyword evidence="2" id="KW-0812">Transmembrane</keyword>
<reference evidence="3" key="1">
    <citation type="journal article" date="2019" name="Plant J.">
        <title>Chlorella vulgaris genome assembly and annotation reveals the molecular basis for metabolic acclimation to high light conditions.</title>
        <authorList>
            <person name="Cecchin M."/>
            <person name="Marcolungo L."/>
            <person name="Rossato M."/>
            <person name="Girolomoni L."/>
            <person name="Cosentino E."/>
            <person name="Cuine S."/>
            <person name="Li-Beisson Y."/>
            <person name="Delledonne M."/>
            <person name="Ballottari M."/>
        </authorList>
    </citation>
    <scope>NUCLEOTIDE SEQUENCE</scope>
    <source>
        <strain evidence="3">211/11P</strain>
    </source>
</reference>
<reference evidence="3" key="2">
    <citation type="submission" date="2020-11" db="EMBL/GenBank/DDBJ databases">
        <authorList>
            <person name="Cecchin M."/>
            <person name="Marcolungo L."/>
            <person name="Rossato M."/>
            <person name="Girolomoni L."/>
            <person name="Cosentino E."/>
            <person name="Cuine S."/>
            <person name="Li-Beisson Y."/>
            <person name="Delledonne M."/>
            <person name="Ballottari M."/>
        </authorList>
    </citation>
    <scope>NUCLEOTIDE SEQUENCE</scope>
    <source>
        <strain evidence="3">211/11P</strain>
        <tissue evidence="3">Whole cell</tissue>
    </source>
</reference>
<evidence type="ECO:0000256" key="1">
    <source>
        <dbReference type="SAM" id="MobiDB-lite"/>
    </source>
</evidence>
<comment type="caution">
    <text evidence="3">The sequence shown here is derived from an EMBL/GenBank/DDBJ whole genome shotgun (WGS) entry which is preliminary data.</text>
</comment>
<evidence type="ECO:0000313" key="4">
    <source>
        <dbReference type="Proteomes" id="UP001055712"/>
    </source>
</evidence>
<evidence type="ECO:0000256" key="2">
    <source>
        <dbReference type="SAM" id="Phobius"/>
    </source>
</evidence>
<dbReference type="EMBL" id="SIDB01000001">
    <property type="protein sequence ID" value="KAI3437862.1"/>
    <property type="molecule type" value="Genomic_DNA"/>
</dbReference>
<feature type="region of interest" description="Disordered" evidence="1">
    <location>
        <begin position="181"/>
        <end position="250"/>
    </location>
</feature>
<dbReference type="Proteomes" id="UP001055712">
    <property type="component" value="Unassembled WGS sequence"/>
</dbReference>
<feature type="transmembrane region" description="Helical" evidence="2">
    <location>
        <begin position="314"/>
        <end position="334"/>
    </location>
</feature>
<sequence>MQAPAASVIELASAFAAAATSQTLSPAQAQSLQRTGLEEACSLRIAFVLPGTTPELVLVSGDLRVASVPQTYWVTPAARSIVGATLRGGRTTVVEAEEVHHFVDLLHLGSSEGATSFLCLPITANAELLTARPAAAALLLSYASAAPQEELRLALLLAGHLSQLHGAELKEHGEQLGQIVNPAAHTPWGPGVDDAYPELSSSGSGSSDHGSGSSTGGDERGQPSNSSTGRVVTAQLRRRQRRASRLTERGNAPVAGWGSRAFSLRFVDRHLEQRFQQWHNSRMAQVDAMALLSLLVYHSTSCLLPPFTSCRPSWLSSSLVPAVTVLIPLLLLLVSRSKQWYSRHRDQLMVVTYLLLTAHQAFDLSAQLREAPHGVWRAVVLRVDVLWCLVLGVILQAQLVSQVSMIAASLVLKAVLQPGCADWLVTASCSAAAPATSGCSVGNVARLLLLKMMVPCVLAYYVELSSRRTFCRTLALGAVRL</sequence>
<accession>A0A9D4TXZ4</accession>
<gene>
    <name evidence="3" type="ORF">D9Q98_000308</name>
</gene>